<dbReference type="InterPro" id="IPR004859">
    <property type="entry name" value="Xrn1_N"/>
</dbReference>
<evidence type="ECO:0000256" key="2">
    <source>
        <dbReference type="SAM" id="MobiDB-lite"/>
    </source>
</evidence>
<evidence type="ECO:0000313" key="4">
    <source>
        <dbReference type="EMBL" id="CAK0883067.1"/>
    </source>
</evidence>
<feature type="region of interest" description="Disordered" evidence="2">
    <location>
        <begin position="261"/>
        <end position="306"/>
    </location>
</feature>
<gene>
    <name evidence="4" type="ORF">PCOR1329_LOCUS65363</name>
</gene>
<dbReference type="Pfam" id="PF03159">
    <property type="entry name" value="XRN_N"/>
    <property type="match status" value="1"/>
</dbReference>
<keyword evidence="5" id="KW-1185">Reference proteome</keyword>
<feature type="domain" description="Xrn1 N-terminal" evidence="3">
    <location>
        <begin position="64"/>
        <end position="236"/>
    </location>
</feature>
<protein>
    <recommendedName>
        <fullName evidence="3">Xrn1 N-terminal domain-containing protein</fullName>
    </recommendedName>
</protein>
<comment type="caution">
    <text evidence="4">The sequence shown here is derived from an EMBL/GenBank/DDBJ whole genome shotgun (WGS) entry which is preliminary data.</text>
</comment>
<evidence type="ECO:0000256" key="1">
    <source>
        <dbReference type="ARBA" id="ARBA00038299"/>
    </source>
</evidence>
<dbReference type="Proteomes" id="UP001189429">
    <property type="component" value="Unassembled WGS sequence"/>
</dbReference>
<proteinExistence type="inferred from homology"/>
<sequence length="306" mass="33485">MHPDVSLGMFVCASCWGPPRCHRRPTSLPTVTHGHAALLLNVHGSVLHRFSGSRVRGDRCLVSMGIPGYSSFLRQAYPDVFVKLDAIPWEHVHLYFDLNHVLHGCTGRMTISSAALTDEDVQRFIDDVLSSVFWYLDSVEQSGVSVSSLTLCVDGPPSVKKLQEQRERRRSRIAKKADAQIAGGDLIGLALTPGTDVMDALCSQLPEGLRQRQAEGKLRCPVAFWDANAPGEGEHRGSSSKVPGRCRGPFSLWLCSAARAERREDGGQRKQHASGQHRFGRALASTRSGRPYWSASGRMGPLSTSS</sequence>
<evidence type="ECO:0000313" key="5">
    <source>
        <dbReference type="Proteomes" id="UP001189429"/>
    </source>
</evidence>
<name>A0ABN9WCJ0_9DINO</name>
<comment type="similarity">
    <text evidence="1">Belongs to the 5'-3' exonuclease family.</text>
</comment>
<dbReference type="EMBL" id="CAUYUJ010018370">
    <property type="protein sequence ID" value="CAK0883067.1"/>
    <property type="molecule type" value="Genomic_DNA"/>
</dbReference>
<dbReference type="PANTHER" id="PTHR12341">
    <property type="entry name" value="5'-&gt;3' EXORIBONUCLEASE"/>
    <property type="match status" value="1"/>
</dbReference>
<dbReference type="PANTHER" id="PTHR12341:SF7">
    <property type="entry name" value="5'-3' EXORIBONUCLEASE 1"/>
    <property type="match status" value="1"/>
</dbReference>
<organism evidence="4 5">
    <name type="scientific">Prorocentrum cordatum</name>
    <dbReference type="NCBI Taxonomy" id="2364126"/>
    <lineage>
        <taxon>Eukaryota</taxon>
        <taxon>Sar</taxon>
        <taxon>Alveolata</taxon>
        <taxon>Dinophyceae</taxon>
        <taxon>Prorocentrales</taxon>
        <taxon>Prorocentraceae</taxon>
        <taxon>Prorocentrum</taxon>
    </lineage>
</organism>
<dbReference type="InterPro" id="IPR027073">
    <property type="entry name" value="5_3_exoribonuclease"/>
</dbReference>
<accession>A0ABN9WCJ0</accession>
<dbReference type="Gene3D" id="3.40.50.12390">
    <property type="match status" value="1"/>
</dbReference>
<reference evidence="4" key="1">
    <citation type="submission" date="2023-10" db="EMBL/GenBank/DDBJ databases">
        <authorList>
            <person name="Chen Y."/>
            <person name="Shah S."/>
            <person name="Dougan E. K."/>
            <person name="Thang M."/>
            <person name="Chan C."/>
        </authorList>
    </citation>
    <scope>NUCLEOTIDE SEQUENCE [LARGE SCALE GENOMIC DNA]</scope>
</reference>
<evidence type="ECO:0000259" key="3">
    <source>
        <dbReference type="Pfam" id="PF03159"/>
    </source>
</evidence>